<reference evidence="2" key="1">
    <citation type="submission" date="2018-11" db="EMBL/GenBank/DDBJ databases">
        <authorList>
            <consortium name="Genoscope - CEA"/>
            <person name="William W."/>
        </authorList>
    </citation>
    <scope>NUCLEOTIDE SEQUENCE</scope>
</reference>
<dbReference type="AlphaFoldDB" id="A0A3P6FGI3"/>
<evidence type="ECO:0000313" key="2">
    <source>
        <dbReference type="EMBL" id="VDD44645.1"/>
    </source>
</evidence>
<gene>
    <name evidence="2" type="ORF">BOLC5T32192H</name>
</gene>
<feature type="region of interest" description="Disordered" evidence="1">
    <location>
        <begin position="33"/>
        <end position="90"/>
    </location>
</feature>
<dbReference type="EMBL" id="LR031877">
    <property type="protein sequence ID" value="VDD44645.1"/>
    <property type="molecule type" value="Genomic_DNA"/>
</dbReference>
<organism evidence="2">
    <name type="scientific">Brassica oleracea</name>
    <name type="common">Wild cabbage</name>
    <dbReference type="NCBI Taxonomy" id="3712"/>
    <lineage>
        <taxon>Eukaryota</taxon>
        <taxon>Viridiplantae</taxon>
        <taxon>Streptophyta</taxon>
        <taxon>Embryophyta</taxon>
        <taxon>Tracheophyta</taxon>
        <taxon>Spermatophyta</taxon>
        <taxon>Magnoliopsida</taxon>
        <taxon>eudicotyledons</taxon>
        <taxon>Gunneridae</taxon>
        <taxon>Pentapetalae</taxon>
        <taxon>rosids</taxon>
        <taxon>malvids</taxon>
        <taxon>Brassicales</taxon>
        <taxon>Brassicaceae</taxon>
        <taxon>Brassiceae</taxon>
        <taxon>Brassica</taxon>
    </lineage>
</organism>
<name>A0A3P6FGI3_BRAOL</name>
<sequence length="143" mass="16158">MAVRRVVHSPPNTWPVVVEAKEKAIEKAVELEKTTSEEKAVEAEEKASKKVVERMDGTKEATRPRIRQRCKEKTMTSGKPTPKRRADQGGVLLMLHQRRVIVHHMHLREEGRGSVNHHSGCRLLSRGGRSLKQRLSLGEALCI</sequence>
<evidence type="ECO:0000256" key="1">
    <source>
        <dbReference type="SAM" id="MobiDB-lite"/>
    </source>
</evidence>
<proteinExistence type="predicted"/>
<accession>A0A3P6FGI3</accession>
<feature type="compositionally biased region" description="Basic and acidic residues" evidence="1">
    <location>
        <begin position="33"/>
        <end position="74"/>
    </location>
</feature>
<protein>
    <submittedName>
        <fullName evidence="2">Uncharacterized protein</fullName>
    </submittedName>
</protein>